<reference evidence="1 2" key="1">
    <citation type="journal article" date="2019" name="Nat. Ecol. Evol.">
        <title>Megaphylogeny resolves global patterns of mushroom evolution.</title>
        <authorList>
            <person name="Varga T."/>
            <person name="Krizsan K."/>
            <person name="Foldi C."/>
            <person name="Dima B."/>
            <person name="Sanchez-Garcia M."/>
            <person name="Sanchez-Ramirez S."/>
            <person name="Szollosi G.J."/>
            <person name="Szarkandi J.G."/>
            <person name="Papp V."/>
            <person name="Albert L."/>
            <person name="Andreopoulos W."/>
            <person name="Angelini C."/>
            <person name="Antonin V."/>
            <person name="Barry K.W."/>
            <person name="Bougher N.L."/>
            <person name="Buchanan P."/>
            <person name="Buyck B."/>
            <person name="Bense V."/>
            <person name="Catcheside P."/>
            <person name="Chovatia M."/>
            <person name="Cooper J."/>
            <person name="Damon W."/>
            <person name="Desjardin D."/>
            <person name="Finy P."/>
            <person name="Geml J."/>
            <person name="Haridas S."/>
            <person name="Hughes K."/>
            <person name="Justo A."/>
            <person name="Karasinski D."/>
            <person name="Kautmanova I."/>
            <person name="Kiss B."/>
            <person name="Kocsube S."/>
            <person name="Kotiranta H."/>
            <person name="LaButti K.M."/>
            <person name="Lechner B.E."/>
            <person name="Liimatainen K."/>
            <person name="Lipzen A."/>
            <person name="Lukacs Z."/>
            <person name="Mihaltcheva S."/>
            <person name="Morgado L.N."/>
            <person name="Niskanen T."/>
            <person name="Noordeloos M.E."/>
            <person name="Ohm R.A."/>
            <person name="Ortiz-Santana B."/>
            <person name="Ovrebo C."/>
            <person name="Racz N."/>
            <person name="Riley R."/>
            <person name="Savchenko A."/>
            <person name="Shiryaev A."/>
            <person name="Soop K."/>
            <person name="Spirin V."/>
            <person name="Szebenyi C."/>
            <person name="Tomsovsky M."/>
            <person name="Tulloss R.E."/>
            <person name="Uehling J."/>
            <person name="Grigoriev I.V."/>
            <person name="Vagvolgyi C."/>
            <person name="Papp T."/>
            <person name="Martin F.M."/>
            <person name="Miettinen O."/>
            <person name="Hibbett D.S."/>
            <person name="Nagy L.G."/>
        </authorList>
    </citation>
    <scope>NUCLEOTIDE SEQUENCE [LARGE SCALE GENOMIC DNA]</scope>
    <source>
        <strain evidence="1 2">NL-1719</strain>
    </source>
</reference>
<dbReference type="Proteomes" id="UP000308600">
    <property type="component" value="Unassembled WGS sequence"/>
</dbReference>
<proteinExistence type="predicted"/>
<sequence>MDEFPPRSRRRVSIPRDPPPQPMMTASAPATGYMNTVPLPAQGTPFSAFSTPLPLSPWSAPHTPLYSPYTPLQSPYTPFQSPYRTLLPFQSPGPPPSAIIPPPPSSYAGTPYITSTPLWPASTMSLYTPAPAPAAFLLPSTSSYVSPVIIGSYTPAAPPPPVIPGTPGSGLPISLDSVPAWEQGTYPPAPLGSPVPMRLHPQLSYNPINVGAPTLCWDIIHPPDISARGYTGRELFVPVDMSQLATEPGVNKIWVESDHEVLRYWMNVWGPLVIEKAESDPPITIKEFLDAIYLYLREPLRKREYRILKEVPGNRDGLTYAAHKRAQEEFGLAEFTLDEGFRRVDVVGGHRRWQGARVQVEADRSWKVFIGLLPGPVPKLVP</sequence>
<dbReference type="EMBL" id="ML208616">
    <property type="protein sequence ID" value="TFK61966.1"/>
    <property type="molecule type" value="Genomic_DNA"/>
</dbReference>
<gene>
    <name evidence="1" type="ORF">BDN72DRAFT_413416</name>
</gene>
<accession>A0ACD3A8J5</accession>
<evidence type="ECO:0000313" key="1">
    <source>
        <dbReference type="EMBL" id="TFK61966.1"/>
    </source>
</evidence>
<name>A0ACD3A8J5_9AGAR</name>
<keyword evidence="2" id="KW-1185">Reference proteome</keyword>
<protein>
    <submittedName>
        <fullName evidence="1">Uncharacterized protein</fullName>
    </submittedName>
</protein>
<organism evidence="1 2">
    <name type="scientific">Pluteus cervinus</name>
    <dbReference type="NCBI Taxonomy" id="181527"/>
    <lineage>
        <taxon>Eukaryota</taxon>
        <taxon>Fungi</taxon>
        <taxon>Dikarya</taxon>
        <taxon>Basidiomycota</taxon>
        <taxon>Agaricomycotina</taxon>
        <taxon>Agaricomycetes</taxon>
        <taxon>Agaricomycetidae</taxon>
        <taxon>Agaricales</taxon>
        <taxon>Pluteineae</taxon>
        <taxon>Pluteaceae</taxon>
        <taxon>Pluteus</taxon>
    </lineage>
</organism>
<evidence type="ECO:0000313" key="2">
    <source>
        <dbReference type="Proteomes" id="UP000308600"/>
    </source>
</evidence>